<keyword evidence="3" id="KW-1185">Reference proteome</keyword>
<dbReference type="EMBL" id="CP115543">
    <property type="protein sequence ID" value="WNH47225.1"/>
    <property type="molecule type" value="Genomic_DNA"/>
</dbReference>
<name>A0ABY9YA01_9GAMM</name>
<evidence type="ECO:0000313" key="2">
    <source>
        <dbReference type="EMBL" id="WNH47225.1"/>
    </source>
</evidence>
<dbReference type="Proteomes" id="UP001305421">
    <property type="component" value="Chromosome"/>
</dbReference>
<evidence type="ECO:0000256" key="1">
    <source>
        <dbReference type="SAM" id="SignalP"/>
    </source>
</evidence>
<reference evidence="2 3" key="1">
    <citation type="submission" date="2022-12" db="EMBL/GenBank/DDBJ databases">
        <title>Two new species, Stenotrophomonas aracearum and Stenotrophomonas oahuensis, isolated from Anthurium (Araceae family) in Hawaii.</title>
        <authorList>
            <person name="Chunag S.C."/>
            <person name="Dobhal S."/>
            <person name="Alvarez A."/>
            <person name="Arif M."/>
        </authorList>
    </citation>
    <scope>NUCLEOTIDE SEQUENCE [LARGE SCALE GENOMIC DNA]</scope>
    <source>
        <strain evidence="2 3">A5588</strain>
    </source>
</reference>
<dbReference type="RefSeq" id="WP_311182002.1">
    <property type="nucleotide sequence ID" value="NZ_CP115543.1"/>
</dbReference>
<protein>
    <submittedName>
        <fullName evidence="2">Uncharacterized protein</fullName>
    </submittedName>
</protein>
<sequence>MHTRTFALLCLMSATSAAQAADQPRYLTVLNRAHDSILRLEVAEAGSGTFEARPIDRIEGGGGSTTVRLGNNRCRFDLRLAFRNGRDAIYREVDVCRGDVLVVQPLPS</sequence>
<organism evidence="2 3">
    <name type="scientific">Stenotrophomonas aracearum</name>
    <dbReference type="NCBI Taxonomy" id="3003272"/>
    <lineage>
        <taxon>Bacteria</taxon>
        <taxon>Pseudomonadati</taxon>
        <taxon>Pseudomonadota</taxon>
        <taxon>Gammaproteobacteria</taxon>
        <taxon>Lysobacterales</taxon>
        <taxon>Lysobacteraceae</taxon>
        <taxon>Stenotrophomonas</taxon>
    </lineage>
</organism>
<feature type="signal peptide" evidence="1">
    <location>
        <begin position="1"/>
        <end position="20"/>
    </location>
</feature>
<accession>A0ABY9YA01</accession>
<evidence type="ECO:0000313" key="3">
    <source>
        <dbReference type="Proteomes" id="UP001305421"/>
    </source>
</evidence>
<proteinExistence type="predicted"/>
<gene>
    <name evidence="2" type="ORF">PDM28_10930</name>
</gene>
<feature type="chain" id="PRO_5046290690" evidence="1">
    <location>
        <begin position="21"/>
        <end position="108"/>
    </location>
</feature>
<keyword evidence="1" id="KW-0732">Signal</keyword>